<evidence type="ECO:0000256" key="2">
    <source>
        <dbReference type="ARBA" id="ARBA00022857"/>
    </source>
</evidence>
<gene>
    <name evidence="5" type="ORF">T440DRAFT_521601</name>
</gene>
<dbReference type="InterPro" id="IPR051609">
    <property type="entry name" value="NmrA/Isoflavone_reductase-like"/>
</dbReference>
<evidence type="ECO:0000256" key="1">
    <source>
        <dbReference type="ARBA" id="ARBA00005725"/>
    </source>
</evidence>
<keyword evidence="3" id="KW-0560">Oxidoreductase</keyword>
<sequence length="313" mass="34126">MVSKVIAVAGGSGKLGRAIVDEIASHGGYKVYILGREASAEKSKEYGAEILAVDYSNADSIAKVLESNNIDTVISTLGSMIGPDPELALIQAANKSNSTKRYIPSMWGIDYTPEVAKAFPVANAKIAFVSALDATSLEYTVVMNGFFLDYFGFPKVKSYLGMFPIVIDLANNAAAIPGSGNTSVVLTYSFDIGRFVAALLSESKWDKRSVVIGDRVTWNEFLQISESVKGTKFDVKYDDIATLQKGQPTELPGHQQMYPYVPKEILQNMCAVFGIWFDTGIFDFKTEGSLNEKYPEIKTKSVKAIVEEAWGTN</sequence>
<keyword evidence="2" id="KW-0521">NADP</keyword>
<name>A0A6A7AWR7_9PLEO</name>
<accession>A0A6A7AWR7</accession>
<dbReference type="PANTHER" id="PTHR47706:SF4">
    <property type="entry name" value="NMRA-LIKE DOMAIN-CONTAINING PROTEIN"/>
    <property type="match status" value="1"/>
</dbReference>
<dbReference type="EMBL" id="MU006333">
    <property type="protein sequence ID" value="KAF2846619.1"/>
    <property type="molecule type" value="Genomic_DNA"/>
</dbReference>
<evidence type="ECO:0000256" key="3">
    <source>
        <dbReference type="ARBA" id="ARBA00023002"/>
    </source>
</evidence>
<dbReference type="Gene3D" id="3.40.50.720">
    <property type="entry name" value="NAD(P)-binding Rossmann-like Domain"/>
    <property type="match status" value="1"/>
</dbReference>
<comment type="similarity">
    <text evidence="1">Belongs to the NmrA-type oxidoreductase family. Isoflavone reductase subfamily.</text>
</comment>
<dbReference type="OrthoDB" id="10000533at2759"/>
<dbReference type="AlphaFoldDB" id="A0A6A7AWR7"/>
<dbReference type="SUPFAM" id="SSF51735">
    <property type="entry name" value="NAD(P)-binding Rossmann-fold domains"/>
    <property type="match status" value="1"/>
</dbReference>
<dbReference type="PANTHER" id="PTHR47706">
    <property type="entry name" value="NMRA-LIKE FAMILY PROTEIN"/>
    <property type="match status" value="1"/>
</dbReference>
<protein>
    <submittedName>
        <fullName evidence="5">NAD(P)-binding protein</fullName>
    </submittedName>
</protein>
<dbReference type="InterPro" id="IPR008030">
    <property type="entry name" value="NmrA-like"/>
</dbReference>
<keyword evidence="6" id="KW-1185">Reference proteome</keyword>
<dbReference type="Gene3D" id="3.90.25.10">
    <property type="entry name" value="UDP-galactose 4-epimerase, domain 1"/>
    <property type="match status" value="1"/>
</dbReference>
<dbReference type="GO" id="GO:0016491">
    <property type="term" value="F:oxidoreductase activity"/>
    <property type="evidence" value="ECO:0007669"/>
    <property type="project" value="UniProtKB-KW"/>
</dbReference>
<dbReference type="InterPro" id="IPR036291">
    <property type="entry name" value="NAD(P)-bd_dom_sf"/>
</dbReference>
<reference evidence="5" key="1">
    <citation type="submission" date="2020-01" db="EMBL/GenBank/DDBJ databases">
        <authorList>
            <consortium name="DOE Joint Genome Institute"/>
            <person name="Haridas S."/>
            <person name="Albert R."/>
            <person name="Binder M."/>
            <person name="Bloem J."/>
            <person name="Labutti K."/>
            <person name="Salamov A."/>
            <person name="Andreopoulos B."/>
            <person name="Baker S.E."/>
            <person name="Barry K."/>
            <person name="Bills G."/>
            <person name="Bluhm B.H."/>
            <person name="Cannon C."/>
            <person name="Castanera R."/>
            <person name="Culley D.E."/>
            <person name="Daum C."/>
            <person name="Ezra D."/>
            <person name="Gonzalez J.B."/>
            <person name="Henrissat B."/>
            <person name="Kuo A."/>
            <person name="Liang C."/>
            <person name="Lipzen A."/>
            <person name="Lutzoni F."/>
            <person name="Magnuson J."/>
            <person name="Mondo S."/>
            <person name="Nolan M."/>
            <person name="Ohm R."/>
            <person name="Pangilinan J."/>
            <person name="Park H.-J."/>
            <person name="Ramirez L."/>
            <person name="Alfaro M."/>
            <person name="Sun H."/>
            <person name="Tritt A."/>
            <person name="Yoshinaga Y."/>
            <person name="Zwiers L.-H."/>
            <person name="Turgeon B.G."/>
            <person name="Goodwin S.B."/>
            <person name="Spatafora J.W."/>
            <person name="Crous P.W."/>
            <person name="Grigoriev I.V."/>
        </authorList>
    </citation>
    <scope>NUCLEOTIDE SEQUENCE</scope>
    <source>
        <strain evidence="5">IPT5</strain>
    </source>
</reference>
<organism evidence="5 6">
    <name type="scientific">Plenodomus tracheiphilus IPT5</name>
    <dbReference type="NCBI Taxonomy" id="1408161"/>
    <lineage>
        <taxon>Eukaryota</taxon>
        <taxon>Fungi</taxon>
        <taxon>Dikarya</taxon>
        <taxon>Ascomycota</taxon>
        <taxon>Pezizomycotina</taxon>
        <taxon>Dothideomycetes</taxon>
        <taxon>Pleosporomycetidae</taxon>
        <taxon>Pleosporales</taxon>
        <taxon>Pleosporineae</taxon>
        <taxon>Leptosphaeriaceae</taxon>
        <taxon>Plenodomus</taxon>
    </lineage>
</organism>
<proteinExistence type="inferred from homology"/>
<dbReference type="Proteomes" id="UP000799423">
    <property type="component" value="Unassembled WGS sequence"/>
</dbReference>
<dbReference type="Pfam" id="PF05368">
    <property type="entry name" value="NmrA"/>
    <property type="match status" value="1"/>
</dbReference>
<evidence type="ECO:0000313" key="6">
    <source>
        <dbReference type="Proteomes" id="UP000799423"/>
    </source>
</evidence>
<feature type="domain" description="NmrA-like" evidence="4">
    <location>
        <begin position="3"/>
        <end position="243"/>
    </location>
</feature>
<evidence type="ECO:0000313" key="5">
    <source>
        <dbReference type="EMBL" id="KAF2846619.1"/>
    </source>
</evidence>
<evidence type="ECO:0000259" key="4">
    <source>
        <dbReference type="Pfam" id="PF05368"/>
    </source>
</evidence>